<name>A0A840ES85_9FLAO</name>
<dbReference type="InterPro" id="IPR001387">
    <property type="entry name" value="Cro/C1-type_HTH"/>
</dbReference>
<dbReference type="SMART" id="SM00530">
    <property type="entry name" value="HTH_XRE"/>
    <property type="match status" value="1"/>
</dbReference>
<evidence type="ECO:0000259" key="2">
    <source>
        <dbReference type="PROSITE" id="PS50943"/>
    </source>
</evidence>
<protein>
    <submittedName>
        <fullName evidence="3">Transcriptional regulator with XRE-family HTH domain</fullName>
    </submittedName>
</protein>
<dbReference type="EMBL" id="JACIFO010000012">
    <property type="protein sequence ID" value="MBB4119905.1"/>
    <property type="molecule type" value="Genomic_DNA"/>
</dbReference>
<accession>A0A840ES85</accession>
<dbReference type="InterPro" id="IPR050807">
    <property type="entry name" value="TransReg_Diox_bact_type"/>
</dbReference>
<dbReference type="AlphaFoldDB" id="A0A840ES85"/>
<dbReference type="Proteomes" id="UP000553034">
    <property type="component" value="Unassembled WGS sequence"/>
</dbReference>
<comment type="caution">
    <text evidence="3">The sequence shown here is derived from an EMBL/GenBank/DDBJ whole genome shotgun (WGS) entry which is preliminary data.</text>
</comment>
<dbReference type="PANTHER" id="PTHR46797:SF1">
    <property type="entry name" value="METHYLPHOSPHONATE SYNTHASE"/>
    <property type="match status" value="1"/>
</dbReference>
<evidence type="ECO:0000313" key="4">
    <source>
        <dbReference type="Proteomes" id="UP000553034"/>
    </source>
</evidence>
<dbReference type="Gene3D" id="1.10.260.40">
    <property type="entry name" value="lambda repressor-like DNA-binding domains"/>
    <property type="match status" value="1"/>
</dbReference>
<dbReference type="PANTHER" id="PTHR46797">
    <property type="entry name" value="HTH-TYPE TRANSCRIPTIONAL REGULATOR"/>
    <property type="match status" value="1"/>
</dbReference>
<organism evidence="3 4">
    <name type="scientific">Mesonia hippocampi</name>
    <dbReference type="NCBI Taxonomy" id="1628250"/>
    <lineage>
        <taxon>Bacteria</taxon>
        <taxon>Pseudomonadati</taxon>
        <taxon>Bacteroidota</taxon>
        <taxon>Flavobacteriia</taxon>
        <taxon>Flavobacteriales</taxon>
        <taxon>Flavobacteriaceae</taxon>
        <taxon>Mesonia</taxon>
    </lineage>
</organism>
<dbReference type="PROSITE" id="PS50943">
    <property type="entry name" value="HTH_CROC1"/>
    <property type="match status" value="1"/>
</dbReference>
<dbReference type="InterPro" id="IPR010982">
    <property type="entry name" value="Lambda_DNA-bd_dom_sf"/>
</dbReference>
<dbReference type="RefSeq" id="WP_246415200.1">
    <property type="nucleotide sequence ID" value="NZ_JACIFO010000012.1"/>
</dbReference>
<proteinExistence type="predicted"/>
<evidence type="ECO:0000313" key="3">
    <source>
        <dbReference type="EMBL" id="MBB4119905.1"/>
    </source>
</evidence>
<dbReference type="Pfam" id="PF01381">
    <property type="entry name" value="HTH_3"/>
    <property type="match status" value="1"/>
</dbReference>
<dbReference type="GO" id="GO:0003677">
    <property type="term" value="F:DNA binding"/>
    <property type="evidence" value="ECO:0007669"/>
    <property type="project" value="UniProtKB-KW"/>
</dbReference>
<sequence length="89" mass="10266">MKLTINIKVMVDKKAKQRFLALFGLKVSQIRKEKNLSYRKLAQQCDIDYSDISKIEKGQVKIQLPTVYELAKGLGVHPKELFDFEIPEA</sequence>
<dbReference type="GO" id="GO:0003700">
    <property type="term" value="F:DNA-binding transcription factor activity"/>
    <property type="evidence" value="ECO:0007669"/>
    <property type="project" value="TreeGrafter"/>
</dbReference>
<feature type="domain" description="HTH cro/C1-type" evidence="2">
    <location>
        <begin position="27"/>
        <end position="81"/>
    </location>
</feature>
<evidence type="ECO:0000256" key="1">
    <source>
        <dbReference type="ARBA" id="ARBA00023125"/>
    </source>
</evidence>
<dbReference type="GO" id="GO:0005829">
    <property type="term" value="C:cytosol"/>
    <property type="evidence" value="ECO:0007669"/>
    <property type="project" value="TreeGrafter"/>
</dbReference>
<dbReference type="CDD" id="cd00093">
    <property type="entry name" value="HTH_XRE"/>
    <property type="match status" value="1"/>
</dbReference>
<reference evidence="3 4" key="1">
    <citation type="submission" date="2020-08" db="EMBL/GenBank/DDBJ databases">
        <title>Genomic Encyclopedia of Type Strains, Phase IV (KMG-IV): sequencing the most valuable type-strain genomes for metagenomic binning, comparative biology and taxonomic classification.</title>
        <authorList>
            <person name="Goeker M."/>
        </authorList>
    </citation>
    <scope>NUCLEOTIDE SEQUENCE [LARGE SCALE GENOMIC DNA]</scope>
    <source>
        <strain evidence="3 4">DSM 29568</strain>
    </source>
</reference>
<dbReference type="SUPFAM" id="SSF47413">
    <property type="entry name" value="lambda repressor-like DNA-binding domains"/>
    <property type="match status" value="1"/>
</dbReference>
<keyword evidence="1" id="KW-0238">DNA-binding</keyword>
<keyword evidence="4" id="KW-1185">Reference proteome</keyword>
<gene>
    <name evidence="3" type="ORF">GGR32_002217</name>
</gene>